<dbReference type="Gene3D" id="3.20.20.140">
    <property type="entry name" value="Metal-dependent hydrolases"/>
    <property type="match status" value="1"/>
</dbReference>
<dbReference type="GO" id="GO:0000105">
    <property type="term" value="P:L-histidine biosynthetic process"/>
    <property type="evidence" value="ECO:0007669"/>
    <property type="project" value="UniProtKB-UniRule"/>
</dbReference>
<evidence type="ECO:0000313" key="11">
    <source>
        <dbReference type="Proteomes" id="UP000476064"/>
    </source>
</evidence>
<feature type="domain" description="PHP" evidence="9">
    <location>
        <begin position="8"/>
        <end position="223"/>
    </location>
</feature>
<reference evidence="10 11" key="1">
    <citation type="submission" date="2020-01" db="EMBL/GenBank/DDBJ databases">
        <title>Paenibacillus sp. nov., isolated from tomato rhizosphere.</title>
        <authorList>
            <person name="Weon H.-Y."/>
            <person name="Lee S.A."/>
        </authorList>
    </citation>
    <scope>NUCLEOTIDE SEQUENCE [LARGE SCALE GENOMIC DNA]</scope>
    <source>
        <strain evidence="10 11">12200R-189</strain>
    </source>
</reference>
<dbReference type="EMBL" id="CP048209">
    <property type="protein sequence ID" value="QHT59538.1"/>
    <property type="molecule type" value="Genomic_DNA"/>
</dbReference>
<sequence length="276" mass="31271">MSLQLKWDGHTHTKFCYHGSDAESEAYIDRAIGLGFQRYSITEHPPLPDGWVPDGKLMAELAMPEAELPLYMEYVSNLKRKYEGQIEIGAGLELDYLQGALSYTEAIVDRYQKQLEDVVYSVHYLPGRGGMRCIDFTPEDFADNLLAYYGTMERVVDEYYNHVEAAIEWASGLPMRKRIGHINLIEKFALKLPPIDEAQMKRRLEGILPLLAKGGVGIDVNTAGLRVPTCGKPYVPEWFFAACKERGIPLVYGSDSHRPDHVGFGYDWFEAQAKRS</sequence>
<proteinExistence type="inferred from homology"/>
<evidence type="ECO:0000256" key="4">
    <source>
        <dbReference type="ARBA" id="ARBA00022605"/>
    </source>
</evidence>
<evidence type="ECO:0000256" key="3">
    <source>
        <dbReference type="ARBA" id="ARBA00013085"/>
    </source>
</evidence>
<evidence type="ECO:0000256" key="8">
    <source>
        <dbReference type="RuleBase" id="RU366003"/>
    </source>
</evidence>
<dbReference type="PANTHER" id="PTHR21039">
    <property type="entry name" value="HISTIDINOL PHOSPHATASE-RELATED"/>
    <property type="match status" value="1"/>
</dbReference>
<evidence type="ECO:0000256" key="6">
    <source>
        <dbReference type="ARBA" id="ARBA00023102"/>
    </source>
</evidence>
<dbReference type="InterPro" id="IPR004013">
    <property type="entry name" value="PHP_dom"/>
</dbReference>
<dbReference type="InterPro" id="IPR010140">
    <property type="entry name" value="Histidinol_P_phosphatase_HisJ"/>
</dbReference>
<comment type="catalytic activity">
    <reaction evidence="7 8">
        <text>L-histidinol phosphate + H2O = L-histidinol + phosphate</text>
        <dbReference type="Rhea" id="RHEA:14465"/>
        <dbReference type="ChEBI" id="CHEBI:15377"/>
        <dbReference type="ChEBI" id="CHEBI:43474"/>
        <dbReference type="ChEBI" id="CHEBI:57699"/>
        <dbReference type="ChEBI" id="CHEBI:57980"/>
        <dbReference type="EC" id="3.1.3.15"/>
    </reaction>
</comment>
<evidence type="ECO:0000259" key="9">
    <source>
        <dbReference type="Pfam" id="PF02811"/>
    </source>
</evidence>
<comment type="similarity">
    <text evidence="2 8">Belongs to the PHP hydrolase family. HisK subfamily.</text>
</comment>
<dbReference type="InterPro" id="IPR016195">
    <property type="entry name" value="Pol/histidinol_Pase-like"/>
</dbReference>
<dbReference type="CDD" id="cd12110">
    <property type="entry name" value="PHP_HisPPase_Hisj_like"/>
    <property type="match status" value="1"/>
</dbReference>
<dbReference type="UniPathway" id="UPA00031">
    <property type="reaction ID" value="UER00013"/>
</dbReference>
<dbReference type="PANTHER" id="PTHR21039:SF0">
    <property type="entry name" value="HISTIDINOL-PHOSPHATASE"/>
    <property type="match status" value="1"/>
</dbReference>
<dbReference type="EC" id="3.1.3.15" evidence="3 8"/>
<dbReference type="KEGG" id="plyc:GXP70_05925"/>
<dbReference type="AlphaFoldDB" id="A0A6C0FQY1"/>
<dbReference type="Pfam" id="PF02811">
    <property type="entry name" value="PHP"/>
    <property type="match status" value="1"/>
</dbReference>
<evidence type="ECO:0000256" key="2">
    <source>
        <dbReference type="ARBA" id="ARBA00009152"/>
    </source>
</evidence>
<dbReference type="NCBIfam" id="NF005996">
    <property type="entry name" value="PRK08123.1"/>
    <property type="match status" value="1"/>
</dbReference>
<dbReference type="RefSeq" id="WP_162355604.1">
    <property type="nucleotide sequence ID" value="NZ_CP048209.1"/>
</dbReference>
<evidence type="ECO:0000256" key="5">
    <source>
        <dbReference type="ARBA" id="ARBA00022801"/>
    </source>
</evidence>
<dbReference type="Proteomes" id="UP000476064">
    <property type="component" value="Chromosome"/>
</dbReference>
<keyword evidence="11" id="KW-1185">Reference proteome</keyword>
<keyword evidence="6 8" id="KW-0368">Histidine biosynthesis</keyword>
<name>A0A6C0FQY1_9BACL</name>
<dbReference type="SUPFAM" id="SSF89550">
    <property type="entry name" value="PHP domain-like"/>
    <property type="match status" value="1"/>
</dbReference>
<accession>A0A6C0FQY1</accession>
<organism evidence="10 11">
    <name type="scientific">Paenibacillus lycopersici</name>
    <dbReference type="NCBI Taxonomy" id="2704462"/>
    <lineage>
        <taxon>Bacteria</taxon>
        <taxon>Bacillati</taxon>
        <taxon>Bacillota</taxon>
        <taxon>Bacilli</taxon>
        <taxon>Bacillales</taxon>
        <taxon>Paenibacillaceae</taxon>
        <taxon>Paenibacillus</taxon>
    </lineage>
</organism>
<evidence type="ECO:0000256" key="7">
    <source>
        <dbReference type="ARBA" id="ARBA00049158"/>
    </source>
</evidence>
<protein>
    <recommendedName>
        <fullName evidence="3 8">Histidinol-phosphatase</fullName>
        <shortName evidence="8">HolPase</shortName>
        <ecNumber evidence="3 8">3.1.3.15</ecNumber>
    </recommendedName>
</protein>
<keyword evidence="4 8" id="KW-0028">Amino-acid biosynthesis</keyword>
<dbReference type="NCBIfam" id="TIGR01856">
    <property type="entry name" value="hisJ_fam"/>
    <property type="match status" value="1"/>
</dbReference>
<evidence type="ECO:0000256" key="1">
    <source>
        <dbReference type="ARBA" id="ARBA00004970"/>
    </source>
</evidence>
<gene>
    <name evidence="10" type="primary">hisJ</name>
    <name evidence="10" type="ORF">GXP70_05925</name>
</gene>
<dbReference type="GO" id="GO:0004401">
    <property type="term" value="F:histidinol-phosphatase activity"/>
    <property type="evidence" value="ECO:0007669"/>
    <property type="project" value="UniProtKB-UniRule"/>
</dbReference>
<comment type="pathway">
    <text evidence="1 8">Amino-acid biosynthesis; L-histidine biosynthesis; L-histidine from 5-phospho-alpha-D-ribose 1-diphosphate: step 8/9.</text>
</comment>
<keyword evidence="5 8" id="KW-0378">Hydrolase</keyword>
<dbReference type="GO" id="GO:0005737">
    <property type="term" value="C:cytoplasm"/>
    <property type="evidence" value="ECO:0007669"/>
    <property type="project" value="TreeGrafter"/>
</dbReference>
<evidence type="ECO:0000313" key="10">
    <source>
        <dbReference type="EMBL" id="QHT59538.1"/>
    </source>
</evidence>